<dbReference type="RefSeq" id="WP_281748783.1">
    <property type="nucleotide sequence ID" value="NZ_AP026933.1"/>
</dbReference>
<name>A0ABN6T056_9MOLU</name>
<dbReference type="EMBL" id="AP026933">
    <property type="protein sequence ID" value="BDT02417.1"/>
    <property type="molecule type" value="Genomic_DNA"/>
</dbReference>
<gene>
    <name evidence="1" type="ORF">SHM_00630</name>
</gene>
<proteinExistence type="predicted"/>
<keyword evidence="2" id="KW-1185">Reference proteome</keyword>
<dbReference type="Proteomes" id="UP001163387">
    <property type="component" value="Chromosome"/>
</dbReference>
<reference evidence="1 2" key="1">
    <citation type="journal article" date="2022" name="Front. Microbiol.">
        <title>Male-killing mechanisms vary between Spiroplasma species.</title>
        <authorList>
            <person name="Arai H."/>
            <person name="Inoue M."/>
            <person name="Kageyama D."/>
        </authorList>
    </citation>
    <scope>NUCLEOTIDE SEQUENCE [LARGE SCALE GENOMIC DNA]</scope>
    <source>
        <strain evidence="2">sHm</strain>
    </source>
</reference>
<sequence length="405" mass="45819">MAVPFKQNLDNTEKLVEAPEFIEFFKQSNSPWASFFPIEMVNSTRIEFIVKKPKDPKVKVLQWNDKSKRIDVGYADTDKIIKEITEEVVAGETIAAKDLLAENGQNLLQSMQYEVANDLADYLANNNTNVIAKYAIKFMIEKSTEPKSQAIKYVEAMLGAWNTLFQYRNIANCRFFITNALYDSIVYLADNKGLITDNEIAQQLRLNGNDLYIKGVLCQIVMDDYMTFKNDKNDDEIMSFVLATPRAMKRYMLQDTIIYVQEVADGKVGRMYLVGGEVTGQAIPYISNNETTSRWMACGIINTDKTDLKTKITSLTTDITANVNNNNSELNTQIKSTNELKSLNPNLTNPTIKYFSDAQGKTNVSNQKQKAGELYIVISSNVNELNYKGSTNPIKITLRTCLESF</sequence>
<evidence type="ECO:0000313" key="2">
    <source>
        <dbReference type="Proteomes" id="UP001163387"/>
    </source>
</evidence>
<organism evidence="1 2">
    <name type="scientific">Spiroplasma ixodetis</name>
    <dbReference type="NCBI Taxonomy" id="2141"/>
    <lineage>
        <taxon>Bacteria</taxon>
        <taxon>Bacillati</taxon>
        <taxon>Mycoplasmatota</taxon>
        <taxon>Mollicutes</taxon>
        <taxon>Entomoplasmatales</taxon>
        <taxon>Spiroplasmataceae</taxon>
        <taxon>Spiroplasma</taxon>
    </lineage>
</organism>
<accession>A0ABN6T056</accession>
<protein>
    <submittedName>
        <fullName evidence="1">Uncharacterized protein</fullName>
    </submittedName>
</protein>
<evidence type="ECO:0000313" key="1">
    <source>
        <dbReference type="EMBL" id="BDT02417.1"/>
    </source>
</evidence>